<keyword evidence="14" id="KW-1185">Reference proteome</keyword>
<name>A0A4P9WG69_9FUNG</name>
<dbReference type="Gene3D" id="1.10.287.110">
    <property type="entry name" value="DnaJ domain"/>
    <property type="match status" value="1"/>
</dbReference>
<keyword evidence="9" id="KW-0496">Mitochondrion</keyword>
<reference evidence="14" key="1">
    <citation type="journal article" date="2018" name="Nat. Microbiol.">
        <title>Leveraging single-cell genomics to expand the fungal tree of life.</title>
        <authorList>
            <person name="Ahrendt S.R."/>
            <person name="Quandt C.A."/>
            <person name="Ciobanu D."/>
            <person name="Clum A."/>
            <person name="Salamov A."/>
            <person name="Andreopoulos B."/>
            <person name="Cheng J.F."/>
            <person name="Woyke T."/>
            <person name="Pelin A."/>
            <person name="Henrissat B."/>
            <person name="Reynolds N.K."/>
            <person name="Benny G.L."/>
            <person name="Smith M.E."/>
            <person name="James T.Y."/>
            <person name="Grigoriev I.V."/>
        </authorList>
    </citation>
    <scope>NUCLEOTIDE SEQUENCE [LARGE SCALE GENOMIC DNA]</scope>
</reference>
<evidence type="ECO:0000256" key="6">
    <source>
        <dbReference type="ARBA" id="ARBA00022792"/>
    </source>
</evidence>
<keyword evidence="7" id="KW-0653">Protein transport</keyword>
<dbReference type="GO" id="GO:0005744">
    <property type="term" value="C:TIM23 mitochondrial import inner membrane translocase complex"/>
    <property type="evidence" value="ECO:0007669"/>
    <property type="project" value="InterPro"/>
</dbReference>
<evidence type="ECO:0000256" key="7">
    <source>
        <dbReference type="ARBA" id="ARBA00022927"/>
    </source>
</evidence>
<gene>
    <name evidence="13" type="ORF">BDK51DRAFT_29065</name>
</gene>
<evidence type="ECO:0000256" key="2">
    <source>
        <dbReference type="ARBA" id="ARBA00008817"/>
    </source>
</evidence>
<keyword evidence="8" id="KW-0811">Translocation</keyword>
<evidence type="ECO:0000256" key="12">
    <source>
        <dbReference type="ARBA" id="ARBA00031407"/>
    </source>
</evidence>
<evidence type="ECO:0000313" key="14">
    <source>
        <dbReference type="Proteomes" id="UP000269721"/>
    </source>
</evidence>
<dbReference type="PANTHER" id="PTHR12388">
    <property type="entry name" value="MITOCHONDRIA ASSOCIATED GRANULOCYTE MACROPHAGE CSF SIGNALING MOLECULE"/>
    <property type="match status" value="1"/>
</dbReference>
<dbReference type="Pfam" id="PF03656">
    <property type="entry name" value="Pam16"/>
    <property type="match status" value="1"/>
</dbReference>
<dbReference type="InterPro" id="IPR005341">
    <property type="entry name" value="Tim16"/>
</dbReference>
<dbReference type="SUPFAM" id="SSF46565">
    <property type="entry name" value="Chaperone J-domain"/>
    <property type="match status" value="1"/>
</dbReference>
<keyword evidence="10" id="KW-0472">Membrane</keyword>
<evidence type="ECO:0000256" key="10">
    <source>
        <dbReference type="ARBA" id="ARBA00023136"/>
    </source>
</evidence>
<dbReference type="Proteomes" id="UP000269721">
    <property type="component" value="Unassembled WGS sequence"/>
</dbReference>
<protein>
    <recommendedName>
        <fullName evidence="4">Mitochondrial import inner membrane translocase subunit TIM16</fullName>
    </recommendedName>
    <alternativeName>
        <fullName evidence="3">Mitochondrial import inner membrane translocase subunit tim16</fullName>
    </alternativeName>
    <alternativeName>
        <fullName evidence="11 12">Presequence translocated-associated motor subunit PAM16</fullName>
    </alternativeName>
</protein>
<comment type="subcellular location">
    <subcellularLocation>
        <location evidence="1">Mitochondrion inner membrane</location>
        <topology evidence="1">Peripheral membrane protein</topology>
    </subcellularLocation>
</comment>
<dbReference type="PANTHER" id="PTHR12388:SF0">
    <property type="entry name" value="MITOCHONDRIAL IMPORT INNER MEMBRANE TRANSLOCASE SUBUNIT TIM16"/>
    <property type="match status" value="1"/>
</dbReference>
<dbReference type="GO" id="GO:0030150">
    <property type="term" value="P:protein import into mitochondrial matrix"/>
    <property type="evidence" value="ECO:0007669"/>
    <property type="project" value="InterPro"/>
</dbReference>
<keyword evidence="5" id="KW-0813">Transport</keyword>
<proteinExistence type="inferred from homology"/>
<evidence type="ECO:0000256" key="8">
    <source>
        <dbReference type="ARBA" id="ARBA00023010"/>
    </source>
</evidence>
<keyword evidence="6" id="KW-0999">Mitochondrion inner membrane</keyword>
<dbReference type="EMBL" id="KZ995375">
    <property type="protein sequence ID" value="RKO90803.1"/>
    <property type="molecule type" value="Genomic_DNA"/>
</dbReference>
<evidence type="ECO:0000256" key="4">
    <source>
        <dbReference type="ARBA" id="ARBA00020721"/>
    </source>
</evidence>
<dbReference type="OrthoDB" id="10262892at2759"/>
<evidence type="ECO:0000256" key="11">
    <source>
        <dbReference type="ARBA" id="ARBA00030422"/>
    </source>
</evidence>
<evidence type="ECO:0000256" key="5">
    <source>
        <dbReference type="ARBA" id="ARBA00022448"/>
    </source>
</evidence>
<dbReference type="AlphaFoldDB" id="A0A4P9WG69"/>
<evidence type="ECO:0000256" key="3">
    <source>
        <dbReference type="ARBA" id="ARBA00013571"/>
    </source>
</evidence>
<sequence>MAARIVTQIIIVGTQIFGRAFVEAYKTAAANAAKGGAAAGGKGAADAATRKTGMTIDEAAQILNVEKDAPMEEVMKRYEHLFKQNDPASGSSHYLQSKVFRARERLELESERKQPQDEASSN</sequence>
<organism evidence="13 14">
    <name type="scientific">Blyttiomyces helicus</name>
    <dbReference type="NCBI Taxonomy" id="388810"/>
    <lineage>
        <taxon>Eukaryota</taxon>
        <taxon>Fungi</taxon>
        <taxon>Fungi incertae sedis</taxon>
        <taxon>Chytridiomycota</taxon>
        <taxon>Chytridiomycota incertae sedis</taxon>
        <taxon>Chytridiomycetes</taxon>
        <taxon>Chytridiomycetes incertae sedis</taxon>
        <taxon>Blyttiomyces</taxon>
    </lineage>
</organism>
<evidence type="ECO:0000313" key="13">
    <source>
        <dbReference type="EMBL" id="RKO90803.1"/>
    </source>
</evidence>
<comment type="similarity">
    <text evidence="2">Belongs to the TIM16/PAM16 family.</text>
</comment>
<dbReference type="InterPro" id="IPR036869">
    <property type="entry name" value="J_dom_sf"/>
</dbReference>
<evidence type="ECO:0000256" key="9">
    <source>
        <dbReference type="ARBA" id="ARBA00023128"/>
    </source>
</evidence>
<accession>A0A4P9WG69</accession>
<evidence type="ECO:0000256" key="1">
    <source>
        <dbReference type="ARBA" id="ARBA00004637"/>
    </source>
</evidence>
<dbReference type="FunFam" id="1.10.287.110:FF:000006">
    <property type="entry name" value="Import inner membrane translocase subunit TIM16"/>
    <property type="match status" value="1"/>
</dbReference>